<organism evidence="1">
    <name type="scientific">marine sediment metagenome</name>
    <dbReference type="NCBI Taxonomy" id="412755"/>
    <lineage>
        <taxon>unclassified sequences</taxon>
        <taxon>metagenomes</taxon>
        <taxon>ecological metagenomes</taxon>
    </lineage>
</organism>
<proteinExistence type="predicted"/>
<sequence>MSTNNPMGYRQLDVLDTLAQLGPSNYLKVIDDTGQGLSTARKSLSELFKARLVTKTSHATGDYTIPAIYTITDKGVAVLIAELADGNVPGVSRRDVMKLLGAA</sequence>
<accession>A0A0F9VVW9</accession>
<evidence type="ECO:0008006" key="2">
    <source>
        <dbReference type="Google" id="ProtNLM"/>
    </source>
</evidence>
<name>A0A0F9VVW9_9ZZZZ</name>
<dbReference type="SUPFAM" id="SSF46785">
    <property type="entry name" value="Winged helix' DNA-binding domain"/>
    <property type="match status" value="1"/>
</dbReference>
<reference evidence="1" key="1">
    <citation type="journal article" date="2015" name="Nature">
        <title>Complex archaea that bridge the gap between prokaryotes and eukaryotes.</title>
        <authorList>
            <person name="Spang A."/>
            <person name="Saw J.H."/>
            <person name="Jorgensen S.L."/>
            <person name="Zaremba-Niedzwiedzka K."/>
            <person name="Martijn J."/>
            <person name="Lind A.E."/>
            <person name="van Eijk R."/>
            <person name="Schleper C."/>
            <person name="Guy L."/>
            <person name="Ettema T.J."/>
        </authorList>
    </citation>
    <scope>NUCLEOTIDE SEQUENCE</scope>
</reference>
<comment type="caution">
    <text evidence="1">The sequence shown here is derived from an EMBL/GenBank/DDBJ whole genome shotgun (WGS) entry which is preliminary data.</text>
</comment>
<dbReference type="EMBL" id="LAZR01000417">
    <property type="protein sequence ID" value="KKN69863.1"/>
    <property type="molecule type" value="Genomic_DNA"/>
</dbReference>
<dbReference type="InterPro" id="IPR036390">
    <property type="entry name" value="WH_DNA-bd_sf"/>
</dbReference>
<protein>
    <recommendedName>
        <fullName evidence="2">HTH hxlR-type domain-containing protein</fullName>
    </recommendedName>
</protein>
<gene>
    <name evidence="1" type="ORF">LCGC14_0436870</name>
</gene>
<evidence type="ECO:0000313" key="1">
    <source>
        <dbReference type="EMBL" id="KKN69863.1"/>
    </source>
</evidence>
<dbReference type="AlphaFoldDB" id="A0A0F9VVW9"/>